<dbReference type="AlphaFoldDB" id="A0A5R9K7I9"/>
<organism evidence="3 4">
    <name type="scientific">Dyadobacter sediminis</name>
    <dbReference type="NCBI Taxonomy" id="1493691"/>
    <lineage>
        <taxon>Bacteria</taxon>
        <taxon>Pseudomonadati</taxon>
        <taxon>Bacteroidota</taxon>
        <taxon>Cytophagia</taxon>
        <taxon>Cytophagales</taxon>
        <taxon>Spirosomataceae</taxon>
        <taxon>Dyadobacter</taxon>
    </lineage>
</organism>
<keyword evidence="2" id="KW-0732">Signal</keyword>
<feature type="signal peptide" evidence="2">
    <location>
        <begin position="1"/>
        <end position="21"/>
    </location>
</feature>
<feature type="compositionally biased region" description="Low complexity" evidence="1">
    <location>
        <begin position="22"/>
        <end position="40"/>
    </location>
</feature>
<feature type="region of interest" description="Disordered" evidence="1">
    <location>
        <begin position="22"/>
        <end position="117"/>
    </location>
</feature>
<proteinExistence type="predicted"/>
<reference evidence="3 4" key="1">
    <citation type="submission" date="2019-05" db="EMBL/GenBank/DDBJ databases">
        <authorList>
            <person name="Qu J.-H."/>
        </authorList>
    </citation>
    <scope>NUCLEOTIDE SEQUENCE [LARGE SCALE GENOMIC DNA]</scope>
    <source>
        <strain evidence="3 4">Z12</strain>
    </source>
</reference>
<keyword evidence="4" id="KW-1185">Reference proteome</keyword>
<evidence type="ECO:0000256" key="1">
    <source>
        <dbReference type="SAM" id="MobiDB-lite"/>
    </source>
</evidence>
<comment type="caution">
    <text evidence="3">The sequence shown here is derived from an EMBL/GenBank/DDBJ whole genome shotgun (WGS) entry which is preliminary data.</text>
</comment>
<dbReference type="RefSeq" id="WP_138283186.1">
    <property type="nucleotide sequence ID" value="NZ_BMGE01000006.1"/>
</dbReference>
<gene>
    <name evidence="3" type="ORF">FEM55_20065</name>
</gene>
<evidence type="ECO:0000313" key="3">
    <source>
        <dbReference type="EMBL" id="TLU89833.1"/>
    </source>
</evidence>
<dbReference type="EMBL" id="VCEI01000029">
    <property type="protein sequence ID" value="TLU89833.1"/>
    <property type="molecule type" value="Genomic_DNA"/>
</dbReference>
<feature type="chain" id="PRO_5024434794" evidence="2">
    <location>
        <begin position="22"/>
        <end position="117"/>
    </location>
</feature>
<dbReference type="Proteomes" id="UP000309788">
    <property type="component" value="Unassembled WGS sequence"/>
</dbReference>
<evidence type="ECO:0000313" key="4">
    <source>
        <dbReference type="Proteomes" id="UP000309788"/>
    </source>
</evidence>
<dbReference type="OrthoDB" id="963146at2"/>
<evidence type="ECO:0000256" key="2">
    <source>
        <dbReference type="SAM" id="SignalP"/>
    </source>
</evidence>
<sequence length="117" mass="12652">MKNLNVLIITALLASTGITYAQTTTPQSTPEQTSVPTTPTSEKKEEFAAPQTPVRPANTPSEDTLIKGQVSSGAIIKDTLMPSATKNDKVSRRKNKRRGMNADTALINTRTDSIRKP</sequence>
<accession>A0A5R9K7I9</accession>
<protein>
    <submittedName>
        <fullName evidence="3">Uncharacterized protein</fullName>
    </submittedName>
</protein>
<name>A0A5R9K7I9_9BACT</name>